<dbReference type="Proteomes" id="UP001446871">
    <property type="component" value="Unassembled WGS sequence"/>
</dbReference>
<gene>
    <name evidence="1" type="ORF">PG996_003036</name>
</gene>
<name>A0ABR1W2Q5_9PEZI</name>
<keyword evidence="2" id="KW-1185">Reference proteome</keyword>
<comment type="caution">
    <text evidence="1">The sequence shown here is derived from an EMBL/GenBank/DDBJ whole genome shotgun (WGS) entry which is preliminary data.</text>
</comment>
<sequence length="113" mass="12496">MVNPDTMQELTGEIRGAFARDDDLTFEKLPALPHLNSCVEEADSVRPAAVSRARACIRKVVMPVDLSDDTHLAVGIQPARTPVRHQQRPAVFVKARDFGRLVLLVTERLIIGV</sequence>
<reference evidence="1 2" key="1">
    <citation type="submission" date="2023-01" db="EMBL/GenBank/DDBJ databases">
        <title>Analysis of 21 Apiospora genomes using comparative genomics revels a genus with tremendous synthesis potential of carbohydrate active enzymes and secondary metabolites.</title>
        <authorList>
            <person name="Sorensen T."/>
        </authorList>
    </citation>
    <scope>NUCLEOTIDE SEQUENCE [LARGE SCALE GENOMIC DNA]</scope>
    <source>
        <strain evidence="1 2">CBS 83171</strain>
    </source>
</reference>
<organism evidence="1 2">
    <name type="scientific">Apiospora saccharicola</name>
    <dbReference type="NCBI Taxonomy" id="335842"/>
    <lineage>
        <taxon>Eukaryota</taxon>
        <taxon>Fungi</taxon>
        <taxon>Dikarya</taxon>
        <taxon>Ascomycota</taxon>
        <taxon>Pezizomycotina</taxon>
        <taxon>Sordariomycetes</taxon>
        <taxon>Xylariomycetidae</taxon>
        <taxon>Amphisphaeriales</taxon>
        <taxon>Apiosporaceae</taxon>
        <taxon>Apiospora</taxon>
    </lineage>
</organism>
<dbReference type="Gene3D" id="1.10.630.10">
    <property type="entry name" value="Cytochrome P450"/>
    <property type="match status" value="1"/>
</dbReference>
<accession>A0ABR1W2Q5</accession>
<dbReference type="SUPFAM" id="SSF48264">
    <property type="entry name" value="Cytochrome P450"/>
    <property type="match status" value="1"/>
</dbReference>
<proteinExistence type="predicted"/>
<dbReference type="EMBL" id="JAQQWM010000002">
    <property type="protein sequence ID" value="KAK8076866.1"/>
    <property type="molecule type" value="Genomic_DNA"/>
</dbReference>
<protein>
    <submittedName>
        <fullName evidence="1">Cytochrome P450</fullName>
    </submittedName>
</protein>
<evidence type="ECO:0000313" key="1">
    <source>
        <dbReference type="EMBL" id="KAK8076866.1"/>
    </source>
</evidence>
<evidence type="ECO:0000313" key="2">
    <source>
        <dbReference type="Proteomes" id="UP001446871"/>
    </source>
</evidence>
<dbReference type="InterPro" id="IPR036396">
    <property type="entry name" value="Cyt_P450_sf"/>
</dbReference>